<proteinExistence type="predicted"/>
<comment type="caution">
    <text evidence="2">The sequence shown here is derived from an EMBL/GenBank/DDBJ whole genome shotgun (WGS) entry which is preliminary data.</text>
</comment>
<reference evidence="2 3" key="1">
    <citation type="submission" date="2021-06" db="EMBL/GenBank/DDBJ databases">
        <title>Caerostris extrusa draft genome.</title>
        <authorList>
            <person name="Kono N."/>
            <person name="Arakawa K."/>
        </authorList>
    </citation>
    <scope>NUCLEOTIDE SEQUENCE [LARGE SCALE GENOMIC DNA]</scope>
</reference>
<gene>
    <name evidence="2" type="ORF">CEXT_302781</name>
</gene>
<protein>
    <submittedName>
        <fullName evidence="2">Uncharacterized protein</fullName>
    </submittedName>
</protein>
<sequence length="113" mass="12435">MGIKQEDPIEQIFKSETIDCINFINALRFSGLVPNDVNNTDATSCSSGQVLENSTNPANTPCSVDKIFRIVQTLQIHLVQWTRFSESVRGVGGSRKEEHMPLPMADVSATSHS</sequence>
<feature type="region of interest" description="Disordered" evidence="1">
    <location>
        <begin position="90"/>
        <end position="113"/>
    </location>
</feature>
<dbReference type="EMBL" id="BPLR01003472">
    <property type="protein sequence ID" value="GIX85017.1"/>
    <property type="molecule type" value="Genomic_DNA"/>
</dbReference>
<keyword evidence="3" id="KW-1185">Reference proteome</keyword>
<evidence type="ECO:0000256" key="1">
    <source>
        <dbReference type="SAM" id="MobiDB-lite"/>
    </source>
</evidence>
<accession>A0AAV4NP86</accession>
<evidence type="ECO:0000313" key="3">
    <source>
        <dbReference type="Proteomes" id="UP001054945"/>
    </source>
</evidence>
<dbReference type="AlphaFoldDB" id="A0AAV4NP86"/>
<dbReference type="Proteomes" id="UP001054945">
    <property type="component" value="Unassembled WGS sequence"/>
</dbReference>
<name>A0AAV4NP86_CAEEX</name>
<evidence type="ECO:0000313" key="2">
    <source>
        <dbReference type="EMBL" id="GIX85017.1"/>
    </source>
</evidence>
<organism evidence="2 3">
    <name type="scientific">Caerostris extrusa</name>
    <name type="common">Bark spider</name>
    <name type="synonym">Caerostris bankana</name>
    <dbReference type="NCBI Taxonomy" id="172846"/>
    <lineage>
        <taxon>Eukaryota</taxon>
        <taxon>Metazoa</taxon>
        <taxon>Ecdysozoa</taxon>
        <taxon>Arthropoda</taxon>
        <taxon>Chelicerata</taxon>
        <taxon>Arachnida</taxon>
        <taxon>Araneae</taxon>
        <taxon>Araneomorphae</taxon>
        <taxon>Entelegynae</taxon>
        <taxon>Araneoidea</taxon>
        <taxon>Araneidae</taxon>
        <taxon>Caerostris</taxon>
    </lineage>
</organism>